<name>A0A7S4Q984_9DINO</name>
<dbReference type="EMBL" id="HBNR01022239">
    <property type="protein sequence ID" value="CAE4575213.1"/>
    <property type="molecule type" value="Transcribed_RNA"/>
</dbReference>
<evidence type="ECO:0000259" key="2">
    <source>
        <dbReference type="PROSITE" id="PS50829"/>
    </source>
</evidence>
<feature type="domain" description="GYF" evidence="2">
    <location>
        <begin position="40"/>
        <end position="97"/>
    </location>
</feature>
<evidence type="ECO:0000313" key="3">
    <source>
        <dbReference type="EMBL" id="CAE4575213.1"/>
    </source>
</evidence>
<sequence>MSLPSAEQPPPPPPQHAPFVQVTAAALASMAGDHGRKVHELPWLYLDSVGQEYGPVPGWTMREWLTLGRFPVGRDLRVRLPEWEQHLPLHQLFPDLSTAFVLPPAWPNIYVDEVLQGEEAEPRAVIAAFQAHQPAHKPAPDLEGSQEVELEGQAFGGSGSGGRCPSGSGSGSNQEVMGRWVPLPRLWMAGAGMSQQRPPHRERVQFGHERLMRQEEPILPPPPPQPSQQQLRELLSQPQEGPPLWEDDSSYQCSGAPQVHAAPFISAGTCVGLHSGDLPHHVWGNSVAA</sequence>
<dbReference type="SUPFAM" id="SSF55277">
    <property type="entry name" value="GYF domain"/>
    <property type="match status" value="1"/>
</dbReference>
<reference evidence="3" key="1">
    <citation type="submission" date="2021-01" db="EMBL/GenBank/DDBJ databases">
        <authorList>
            <person name="Corre E."/>
            <person name="Pelletier E."/>
            <person name="Niang G."/>
            <person name="Scheremetjew M."/>
            <person name="Finn R."/>
            <person name="Kale V."/>
            <person name="Holt S."/>
            <person name="Cochrane G."/>
            <person name="Meng A."/>
            <person name="Brown T."/>
            <person name="Cohen L."/>
        </authorList>
    </citation>
    <scope>NUCLEOTIDE SEQUENCE</scope>
    <source>
        <strain evidence="3">CCMP3105</strain>
    </source>
</reference>
<dbReference type="AlphaFoldDB" id="A0A7S4Q984"/>
<dbReference type="Gene3D" id="3.30.1490.40">
    <property type="match status" value="1"/>
</dbReference>
<evidence type="ECO:0000256" key="1">
    <source>
        <dbReference type="SAM" id="MobiDB-lite"/>
    </source>
</evidence>
<dbReference type="InterPro" id="IPR003169">
    <property type="entry name" value="GYF"/>
</dbReference>
<feature type="compositionally biased region" description="Low complexity" evidence="1">
    <location>
        <begin position="227"/>
        <end position="239"/>
    </location>
</feature>
<feature type="region of interest" description="Disordered" evidence="1">
    <location>
        <begin position="152"/>
        <end position="176"/>
    </location>
</feature>
<organism evidence="3">
    <name type="scientific">Alexandrium monilatum</name>
    <dbReference type="NCBI Taxonomy" id="311494"/>
    <lineage>
        <taxon>Eukaryota</taxon>
        <taxon>Sar</taxon>
        <taxon>Alveolata</taxon>
        <taxon>Dinophyceae</taxon>
        <taxon>Gonyaulacales</taxon>
        <taxon>Pyrocystaceae</taxon>
        <taxon>Alexandrium</taxon>
    </lineage>
</organism>
<accession>A0A7S4Q984</accession>
<protein>
    <recommendedName>
        <fullName evidence="2">GYF domain-containing protein</fullName>
    </recommendedName>
</protein>
<feature type="compositionally biased region" description="Gly residues" evidence="1">
    <location>
        <begin position="154"/>
        <end position="170"/>
    </location>
</feature>
<dbReference type="PROSITE" id="PS50829">
    <property type="entry name" value="GYF"/>
    <property type="match status" value="1"/>
</dbReference>
<proteinExistence type="predicted"/>
<feature type="region of interest" description="Disordered" evidence="1">
    <location>
        <begin position="215"/>
        <end position="255"/>
    </location>
</feature>
<gene>
    <name evidence="3" type="ORF">AMON00008_LOCUS14832</name>
</gene>
<dbReference type="InterPro" id="IPR035445">
    <property type="entry name" value="GYF-like_dom_sf"/>
</dbReference>